<evidence type="ECO:0000256" key="1">
    <source>
        <dbReference type="SAM" id="Phobius"/>
    </source>
</evidence>
<sequence length="87" mass="10110">MFVATTSFCIINIEFFLFYVPFLYKCNITIININKIFVRLLLSLLIVMLTNYSFKTSSKHKNLPVFLLASSSSNNKVMNTEKLDLFE</sequence>
<keyword evidence="1" id="KW-1133">Transmembrane helix</keyword>
<feature type="transmembrane region" description="Helical" evidence="1">
    <location>
        <begin position="6"/>
        <end position="24"/>
    </location>
</feature>
<evidence type="ECO:0000313" key="2">
    <source>
        <dbReference type="EMBL" id="KAH9527629.1"/>
    </source>
</evidence>
<reference evidence="2" key="2">
    <citation type="journal article" date="2022" name="Res Sq">
        <title>Comparative Genomics Reveals Insights into the Divergent Evolution of Astigmatic Mites and Household Pest Adaptations.</title>
        <authorList>
            <person name="Xiong Q."/>
            <person name="Wan A.T.-Y."/>
            <person name="Liu X.-Y."/>
            <person name="Fung C.S.-H."/>
            <person name="Xiao X."/>
            <person name="Malainual N."/>
            <person name="Hou J."/>
            <person name="Wang L."/>
            <person name="Wang M."/>
            <person name="Yang K."/>
            <person name="Cui Y."/>
            <person name="Leung E."/>
            <person name="Nong W."/>
            <person name="Shin S.-K."/>
            <person name="Au S."/>
            <person name="Jeong K.Y."/>
            <person name="Chew F.T."/>
            <person name="Hui J."/>
            <person name="Leung T.F."/>
            <person name="Tungtrongchitr A."/>
            <person name="Zhong N."/>
            <person name="Liu Z."/>
            <person name="Tsui S."/>
        </authorList>
    </citation>
    <scope>NUCLEOTIDE SEQUENCE</scope>
    <source>
        <strain evidence="2">Derf</strain>
        <tissue evidence="2">Whole organism</tissue>
    </source>
</reference>
<evidence type="ECO:0000313" key="3">
    <source>
        <dbReference type="Proteomes" id="UP000790347"/>
    </source>
</evidence>
<keyword evidence="1" id="KW-0472">Membrane</keyword>
<dbReference type="AlphaFoldDB" id="A0A922I9X4"/>
<dbReference type="Proteomes" id="UP000790347">
    <property type="component" value="Unassembled WGS sequence"/>
</dbReference>
<name>A0A922I9X4_DERFA</name>
<keyword evidence="3" id="KW-1185">Reference proteome</keyword>
<comment type="caution">
    <text evidence="2">The sequence shown here is derived from an EMBL/GenBank/DDBJ whole genome shotgun (WGS) entry which is preliminary data.</text>
</comment>
<organism evidence="2 3">
    <name type="scientific">Dermatophagoides farinae</name>
    <name type="common">American house dust mite</name>
    <dbReference type="NCBI Taxonomy" id="6954"/>
    <lineage>
        <taxon>Eukaryota</taxon>
        <taxon>Metazoa</taxon>
        <taxon>Ecdysozoa</taxon>
        <taxon>Arthropoda</taxon>
        <taxon>Chelicerata</taxon>
        <taxon>Arachnida</taxon>
        <taxon>Acari</taxon>
        <taxon>Acariformes</taxon>
        <taxon>Sarcoptiformes</taxon>
        <taxon>Astigmata</taxon>
        <taxon>Psoroptidia</taxon>
        <taxon>Analgoidea</taxon>
        <taxon>Pyroglyphidae</taxon>
        <taxon>Dermatophagoidinae</taxon>
        <taxon>Dermatophagoides</taxon>
    </lineage>
</organism>
<feature type="transmembrane region" description="Helical" evidence="1">
    <location>
        <begin position="36"/>
        <end position="54"/>
    </location>
</feature>
<reference evidence="2" key="1">
    <citation type="submission" date="2013-05" db="EMBL/GenBank/DDBJ databases">
        <authorList>
            <person name="Yim A.K.Y."/>
            <person name="Chan T.F."/>
            <person name="Ji K.M."/>
            <person name="Liu X.Y."/>
            <person name="Zhou J.W."/>
            <person name="Li R.Q."/>
            <person name="Yang K.Y."/>
            <person name="Li J."/>
            <person name="Li M."/>
            <person name="Law P.T.W."/>
            <person name="Wu Y.L."/>
            <person name="Cai Z.L."/>
            <person name="Qin H."/>
            <person name="Bao Y."/>
            <person name="Leung R.K.K."/>
            <person name="Ng P.K.S."/>
            <person name="Zou J."/>
            <person name="Zhong X.J."/>
            <person name="Ran P.X."/>
            <person name="Zhong N.S."/>
            <person name="Liu Z.G."/>
            <person name="Tsui S.K.W."/>
        </authorList>
    </citation>
    <scope>NUCLEOTIDE SEQUENCE</scope>
    <source>
        <strain evidence="2">Derf</strain>
        <tissue evidence="2">Whole organism</tissue>
    </source>
</reference>
<protein>
    <submittedName>
        <fullName evidence="2">Uncharacterized protein</fullName>
    </submittedName>
</protein>
<accession>A0A922I9X4</accession>
<gene>
    <name evidence="2" type="ORF">DERF_001637</name>
</gene>
<proteinExistence type="predicted"/>
<dbReference type="EMBL" id="ASGP02000001">
    <property type="protein sequence ID" value="KAH9527629.1"/>
    <property type="molecule type" value="Genomic_DNA"/>
</dbReference>
<keyword evidence="1" id="KW-0812">Transmembrane</keyword>